<dbReference type="InterPro" id="IPR001067">
    <property type="entry name" value="Nuc_translocat"/>
</dbReference>
<keyword evidence="2" id="KW-0805">Transcription regulation</keyword>
<feature type="compositionally biased region" description="Polar residues" evidence="8">
    <location>
        <begin position="675"/>
        <end position="691"/>
    </location>
</feature>
<evidence type="ECO:0000313" key="11">
    <source>
        <dbReference type="Ensembl" id="ENSEBUP00000023489.1"/>
    </source>
</evidence>
<dbReference type="InterPro" id="IPR000014">
    <property type="entry name" value="PAS"/>
</dbReference>
<evidence type="ECO:0000256" key="9">
    <source>
        <dbReference type="SAM" id="SignalP"/>
    </source>
</evidence>
<dbReference type="InterPro" id="IPR035965">
    <property type="entry name" value="PAS-like_dom_sf"/>
</dbReference>
<keyword evidence="9" id="KW-0732">Signal</keyword>
<feature type="compositionally biased region" description="Polar residues" evidence="8">
    <location>
        <begin position="627"/>
        <end position="654"/>
    </location>
</feature>
<dbReference type="GeneTree" id="ENSGT00940000157580"/>
<dbReference type="PRINTS" id="PR00785">
    <property type="entry name" value="NCTRNSLOCATR"/>
</dbReference>
<dbReference type="InterPro" id="IPR001610">
    <property type="entry name" value="PAC"/>
</dbReference>
<evidence type="ECO:0000256" key="1">
    <source>
        <dbReference type="ARBA" id="ARBA00022737"/>
    </source>
</evidence>
<keyword evidence="12" id="KW-1185">Reference proteome</keyword>
<dbReference type="Pfam" id="PF00989">
    <property type="entry name" value="PAS"/>
    <property type="match status" value="1"/>
</dbReference>
<name>A0A8C4X023_EPTBU</name>
<feature type="chain" id="PRO_5044680637" evidence="9">
    <location>
        <begin position="24"/>
        <end position="873"/>
    </location>
</feature>
<keyword evidence="4" id="KW-0238">DNA-binding</keyword>
<dbReference type="SMART" id="SM00086">
    <property type="entry name" value="PAC"/>
    <property type="match status" value="1"/>
</dbReference>
<evidence type="ECO:0000256" key="2">
    <source>
        <dbReference type="ARBA" id="ARBA00023015"/>
    </source>
</evidence>
<sequence>MYSLRNSALCFLVLHVSSTSLQCYSTPLTSCRCTKNFSAQTETNEEQQDWRPAFLSSREFSQLMLEALDGFLMALTTDGNIIYVSESVTPLLQQLPADLVDQNLLNFLPDQEHAAIYKLLSSHTLPASQDVPDYLNEENHLAFSCHLLRGSLNPKEPPTYEFVKFVGHFRTYDDASGGSCNGFDSTLPRAFIASGNQRLCFMAAVRLTTPQLVKEMCVVEEPGDEFTSRHSLEWKFLFLDHRAPPIIGYLPFEVLGTSGYDYYHVDDLEHLSHCHDHLMQFGKGRSCHYRFLTKGQQWLWLQSTCYITYNMWNSKPEFIVCRHTVISYADVRADRRRKLGIEEAIPEVLHSADKVLDTHLSAATSCAARGLLLEPPRHSRTASISSRSSHHSSHTNMSDAACKLKTFKGATEQDGNLGRLPIELLLRKTCGLIWFVMFISLCISSATASKLYPEASTPSRHSSSSIHQDASLYPCTASQAAALTSRQHLLVSPGQVAQPVTPGLGTGLAQQPIASAASLEPQIGAIQHLRDQLERRTWELQSSIQQQQLELQSIQDQLGLVNTSLPQKVQWWEEDALQKTSAPSSDFQGMFLQGSVAPDIRGVPLPRPRFSQHPSSSLRPQLPTVPQLHNSSNSSVQMERPTLSQPIGTPSRPYSYQLLAPPPCLPLRSMPPQLGHSSTGMIQTSNLSPGSVVSPAGLPPSSEASPNNLPPHPLAPLTSLASTMGPGFSTDSFGPDMQLRLGQGQSLLPGLQAGTVLLPSRSTHAAAFFTHTTPMSTTNTWLSAPISPGHASTSFVYPTIISTSSTSTSKSTFASTSSPATGLCTATHTGTMPQLAEWQQIASTSVKHLGSYRGHHSWFENLHHIWIRKNMAY</sequence>
<dbReference type="CDD" id="cd00130">
    <property type="entry name" value="PAS"/>
    <property type="match status" value="2"/>
</dbReference>
<dbReference type="AlphaFoldDB" id="A0A8C4X023"/>
<evidence type="ECO:0000256" key="3">
    <source>
        <dbReference type="ARBA" id="ARBA00023108"/>
    </source>
</evidence>
<dbReference type="PANTHER" id="PTHR46055">
    <property type="entry name" value="CIRCADIAN LOCOMOTER OUTPUT CYCLES PROTEIN KAPUT"/>
    <property type="match status" value="1"/>
</dbReference>
<protein>
    <submittedName>
        <fullName evidence="11">Clock circadian regulator a</fullName>
    </submittedName>
</protein>
<feature type="signal peptide" evidence="9">
    <location>
        <begin position="1"/>
        <end position="23"/>
    </location>
</feature>
<dbReference type="SMART" id="SM00091">
    <property type="entry name" value="PAS"/>
    <property type="match status" value="2"/>
</dbReference>
<accession>A0A8C4X023</accession>
<dbReference type="Gene3D" id="3.30.450.20">
    <property type="entry name" value="PAS domain"/>
    <property type="match status" value="2"/>
</dbReference>
<dbReference type="PANTHER" id="PTHR46055:SF1">
    <property type="entry name" value="NEURONAL PAS DOMAIN-CONTAINING PROTEIN 2"/>
    <property type="match status" value="1"/>
</dbReference>
<keyword evidence="1" id="KW-0677">Repeat</keyword>
<dbReference type="Ensembl" id="ENSEBUT00000024028.1">
    <property type="protein sequence ID" value="ENSEBUP00000023452.1"/>
    <property type="gene ID" value="ENSEBUG00000014446.1"/>
</dbReference>
<keyword evidence="7" id="KW-0539">Nucleus</keyword>
<dbReference type="PROSITE" id="PS50112">
    <property type="entry name" value="PAS"/>
    <property type="match status" value="1"/>
</dbReference>
<dbReference type="InterPro" id="IPR013767">
    <property type="entry name" value="PAS_fold"/>
</dbReference>
<keyword evidence="3" id="KW-0090">Biological rhythms</keyword>
<dbReference type="SUPFAM" id="SSF55785">
    <property type="entry name" value="PYP-like sensor domain (PAS domain)"/>
    <property type="match status" value="2"/>
</dbReference>
<dbReference type="Proteomes" id="UP000694388">
    <property type="component" value="Unplaced"/>
</dbReference>
<dbReference type="Pfam" id="PF14598">
    <property type="entry name" value="PAS_11"/>
    <property type="match status" value="1"/>
</dbReference>
<evidence type="ECO:0000256" key="8">
    <source>
        <dbReference type="SAM" id="MobiDB-lite"/>
    </source>
</evidence>
<proteinExistence type="predicted"/>
<dbReference type="Ensembl" id="ENSEBUT00000024065.1">
    <property type="protein sequence ID" value="ENSEBUP00000023489.1"/>
    <property type="gene ID" value="ENSEBUG00000014446.1"/>
</dbReference>
<feature type="region of interest" description="Disordered" evidence="8">
    <location>
        <begin position="602"/>
        <end position="655"/>
    </location>
</feature>
<keyword evidence="6" id="KW-0804">Transcription</keyword>
<evidence type="ECO:0000256" key="5">
    <source>
        <dbReference type="ARBA" id="ARBA00023159"/>
    </source>
</evidence>
<keyword evidence="5" id="KW-0010">Activator</keyword>
<dbReference type="GO" id="GO:1990513">
    <property type="term" value="C:CLOCK-BMAL transcription complex"/>
    <property type="evidence" value="ECO:0007669"/>
    <property type="project" value="TreeGrafter"/>
</dbReference>
<reference evidence="11" key="1">
    <citation type="submission" date="2025-05" db="UniProtKB">
        <authorList>
            <consortium name="Ensembl"/>
        </authorList>
    </citation>
    <scope>IDENTIFICATION</scope>
</reference>
<dbReference type="GO" id="GO:0032922">
    <property type="term" value="P:circadian regulation of gene expression"/>
    <property type="evidence" value="ECO:0007669"/>
    <property type="project" value="InterPro"/>
</dbReference>
<feature type="region of interest" description="Disordered" evidence="8">
    <location>
        <begin position="377"/>
        <end position="397"/>
    </location>
</feature>
<evidence type="ECO:0000256" key="4">
    <source>
        <dbReference type="ARBA" id="ARBA00023125"/>
    </source>
</evidence>
<dbReference type="FunFam" id="3.30.450.20:FF:000016">
    <property type="entry name" value="Circadian locomoter output cycles protein"/>
    <property type="match status" value="1"/>
</dbReference>
<dbReference type="InterPro" id="IPR047230">
    <property type="entry name" value="CLOCK-like"/>
</dbReference>
<dbReference type="GO" id="GO:0000978">
    <property type="term" value="F:RNA polymerase II cis-regulatory region sequence-specific DNA binding"/>
    <property type="evidence" value="ECO:0007669"/>
    <property type="project" value="TreeGrafter"/>
</dbReference>
<dbReference type="GO" id="GO:0005737">
    <property type="term" value="C:cytoplasm"/>
    <property type="evidence" value="ECO:0007669"/>
    <property type="project" value="InterPro"/>
</dbReference>
<evidence type="ECO:0000256" key="7">
    <source>
        <dbReference type="ARBA" id="ARBA00023242"/>
    </source>
</evidence>
<evidence type="ECO:0000256" key="6">
    <source>
        <dbReference type="ARBA" id="ARBA00023163"/>
    </source>
</evidence>
<feature type="region of interest" description="Disordered" evidence="8">
    <location>
        <begin position="667"/>
        <end position="715"/>
    </location>
</feature>
<feature type="domain" description="PAS" evidence="10">
    <location>
        <begin position="57"/>
        <end position="120"/>
    </location>
</feature>
<evidence type="ECO:0000313" key="12">
    <source>
        <dbReference type="Proteomes" id="UP000694388"/>
    </source>
</evidence>
<evidence type="ECO:0000259" key="10">
    <source>
        <dbReference type="PROSITE" id="PS50112"/>
    </source>
</evidence>
<organism evidence="11 12">
    <name type="scientific">Eptatretus burgeri</name>
    <name type="common">Inshore hagfish</name>
    <dbReference type="NCBI Taxonomy" id="7764"/>
    <lineage>
        <taxon>Eukaryota</taxon>
        <taxon>Metazoa</taxon>
        <taxon>Chordata</taxon>
        <taxon>Craniata</taxon>
        <taxon>Vertebrata</taxon>
        <taxon>Cyclostomata</taxon>
        <taxon>Myxini</taxon>
        <taxon>Myxiniformes</taxon>
        <taxon>Myxinidae</taxon>
        <taxon>Eptatretinae</taxon>
        <taxon>Eptatretus</taxon>
    </lineage>
</organism>
<dbReference type="GO" id="GO:0000981">
    <property type="term" value="F:DNA-binding transcription factor activity, RNA polymerase II-specific"/>
    <property type="evidence" value="ECO:0007669"/>
    <property type="project" value="InterPro"/>
</dbReference>